<evidence type="ECO:0000313" key="5">
    <source>
        <dbReference type="EMBL" id="MDY3562698.1"/>
    </source>
</evidence>
<protein>
    <submittedName>
        <fullName evidence="5">Restriction endonuclease subunit S</fullName>
        <ecNumber evidence="5">3.1.21.-</ecNumber>
    </submittedName>
</protein>
<comment type="caution">
    <text evidence="5">The sequence shown here is derived from an EMBL/GenBank/DDBJ whole genome shotgun (WGS) entry which is preliminary data.</text>
</comment>
<dbReference type="InterPro" id="IPR000055">
    <property type="entry name" value="Restrct_endonuc_typeI_TRD"/>
</dbReference>
<keyword evidence="3" id="KW-0238">DNA-binding</keyword>
<keyword evidence="5" id="KW-0255">Endonuclease</keyword>
<dbReference type="SUPFAM" id="SSF116734">
    <property type="entry name" value="DNA methylase specificity domain"/>
    <property type="match status" value="2"/>
</dbReference>
<gene>
    <name evidence="5" type="ORF">R5W23_004176</name>
</gene>
<keyword evidence="5" id="KW-0540">Nuclease</keyword>
<feature type="domain" description="Type I restriction modification DNA specificity" evidence="4">
    <location>
        <begin position="86"/>
        <end position="162"/>
    </location>
</feature>
<dbReference type="CDD" id="cd17282">
    <property type="entry name" value="RMtype1_S_Eco16444ORF1681_TRD1-CR1_like"/>
    <property type="match status" value="1"/>
</dbReference>
<dbReference type="EMBL" id="JAXBLV010000221">
    <property type="protein sequence ID" value="MDY3562698.1"/>
    <property type="molecule type" value="Genomic_DNA"/>
</dbReference>
<sequence>MKSTPLIALEEIMASRLGSIDPSQSPDEIFDLYSIPAFDRGEPDVTAGSLIGSTKQFVQPGDVLLSKIVPHIRRAWVVGANRGRRTIASSEWIVFRNQNVEPRFLRYALVADGFHNDFLSTVSGVGGSLLRARPSHVAKIRIPLPPLAEQRRIADILDKADAIRRKRETVTSYIGELLMSAYLEFFREPRQNHLKWPTQNLGAVASVDRGKFTPRPRNDPRFYDGDHPFIQTGDIAASGGILTKWKQTLNKEGAAVSRSFRPGSIVVAIVGATIGETAILAREMYCPDSVVGIVPHGDILTSEYVEYTLRFFKQHFRDMAPETARANINLETLRPLQVPIPPLELQMKFSAVFRKCYAMSAKLSEPTNESDGLFHSLVQRAFRGEL</sequence>
<name>A0ABU5F540_9BACT</name>
<evidence type="ECO:0000256" key="1">
    <source>
        <dbReference type="ARBA" id="ARBA00010923"/>
    </source>
</evidence>
<keyword evidence="5" id="KW-0378">Hydrolase</keyword>
<dbReference type="Gene3D" id="3.90.220.20">
    <property type="entry name" value="DNA methylase specificity domains"/>
    <property type="match status" value="2"/>
</dbReference>
<evidence type="ECO:0000313" key="6">
    <source>
        <dbReference type="Proteomes" id="UP001272242"/>
    </source>
</evidence>
<keyword evidence="2" id="KW-0680">Restriction system</keyword>
<dbReference type="Proteomes" id="UP001272242">
    <property type="component" value="Unassembled WGS sequence"/>
</dbReference>
<dbReference type="Pfam" id="PF01420">
    <property type="entry name" value="Methylase_S"/>
    <property type="match status" value="2"/>
</dbReference>
<feature type="domain" description="Type I restriction modification DNA specificity" evidence="4">
    <location>
        <begin position="196"/>
        <end position="353"/>
    </location>
</feature>
<evidence type="ECO:0000259" key="4">
    <source>
        <dbReference type="Pfam" id="PF01420"/>
    </source>
</evidence>
<dbReference type="GO" id="GO:0004519">
    <property type="term" value="F:endonuclease activity"/>
    <property type="evidence" value="ECO:0007669"/>
    <property type="project" value="UniProtKB-KW"/>
</dbReference>
<dbReference type="PANTHER" id="PTHR30408:SF12">
    <property type="entry name" value="TYPE I RESTRICTION ENZYME MJAVIII SPECIFICITY SUBUNIT"/>
    <property type="match status" value="1"/>
</dbReference>
<dbReference type="EC" id="3.1.21.-" evidence="5"/>
<evidence type="ECO:0000256" key="3">
    <source>
        <dbReference type="ARBA" id="ARBA00023125"/>
    </source>
</evidence>
<dbReference type="RefSeq" id="WP_320689000.1">
    <property type="nucleotide sequence ID" value="NZ_JAXBLV010000221.1"/>
</dbReference>
<accession>A0ABU5F540</accession>
<dbReference type="InterPro" id="IPR044946">
    <property type="entry name" value="Restrct_endonuc_typeI_TRD_sf"/>
</dbReference>
<comment type="similarity">
    <text evidence="1">Belongs to the type-I restriction system S methylase family.</text>
</comment>
<keyword evidence="6" id="KW-1185">Reference proteome</keyword>
<dbReference type="PANTHER" id="PTHR30408">
    <property type="entry name" value="TYPE-1 RESTRICTION ENZYME ECOKI SPECIFICITY PROTEIN"/>
    <property type="match status" value="1"/>
</dbReference>
<proteinExistence type="inferred from homology"/>
<organism evidence="5 6">
    <name type="scientific">Gemmata algarum</name>
    <dbReference type="NCBI Taxonomy" id="2975278"/>
    <lineage>
        <taxon>Bacteria</taxon>
        <taxon>Pseudomonadati</taxon>
        <taxon>Planctomycetota</taxon>
        <taxon>Planctomycetia</taxon>
        <taxon>Gemmatales</taxon>
        <taxon>Gemmataceae</taxon>
        <taxon>Gemmata</taxon>
    </lineage>
</organism>
<dbReference type="InterPro" id="IPR052021">
    <property type="entry name" value="Type-I_RS_S_subunit"/>
</dbReference>
<dbReference type="GO" id="GO:0016787">
    <property type="term" value="F:hydrolase activity"/>
    <property type="evidence" value="ECO:0007669"/>
    <property type="project" value="UniProtKB-KW"/>
</dbReference>
<reference evidence="6" key="1">
    <citation type="journal article" date="2023" name="Mar. Drugs">
        <title>Gemmata algarum, a Novel Planctomycete Isolated from an Algal Mat, Displays Antimicrobial Activity.</title>
        <authorList>
            <person name="Kumar G."/>
            <person name="Kallscheuer N."/>
            <person name="Kashif M."/>
            <person name="Ahamad S."/>
            <person name="Jagadeeshwari U."/>
            <person name="Pannikurungottu S."/>
            <person name="Haufschild T."/>
            <person name="Kabuu M."/>
            <person name="Sasikala C."/>
            <person name="Jogler C."/>
            <person name="Ramana C."/>
        </authorList>
    </citation>
    <scope>NUCLEOTIDE SEQUENCE [LARGE SCALE GENOMIC DNA]</scope>
    <source>
        <strain evidence="6">JC673</strain>
    </source>
</reference>
<evidence type="ECO:0000256" key="2">
    <source>
        <dbReference type="ARBA" id="ARBA00022747"/>
    </source>
</evidence>